<proteinExistence type="predicted"/>
<protein>
    <submittedName>
        <fullName evidence="1">Uncharacterized protein</fullName>
    </submittedName>
</protein>
<evidence type="ECO:0000313" key="1">
    <source>
        <dbReference type="EMBL" id="MBZ5710666.1"/>
    </source>
</evidence>
<dbReference type="RefSeq" id="WP_224192436.1">
    <property type="nucleotide sequence ID" value="NZ_JAIRAU010000019.1"/>
</dbReference>
<accession>A0ABS7TR60</accession>
<evidence type="ECO:0000313" key="2">
    <source>
        <dbReference type="Proteomes" id="UP001139031"/>
    </source>
</evidence>
<organism evidence="1 2">
    <name type="scientific">Nannocystis pusilla</name>
    <dbReference type="NCBI Taxonomy" id="889268"/>
    <lineage>
        <taxon>Bacteria</taxon>
        <taxon>Pseudomonadati</taxon>
        <taxon>Myxococcota</taxon>
        <taxon>Polyangia</taxon>
        <taxon>Nannocystales</taxon>
        <taxon>Nannocystaceae</taxon>
        <taxon>Nannocystis</taxon>
    </lineage>
</organism>
<comment type="caution">
    <text evidence="1">The sequence shown here is derived from an EMBL/GenBank/DDBJ whole genome shotgun (WGS) entry which is preliminary data.</text>
</comment>
<dbReference type="EMBL" id="JAIRAU010000019">
    <property type="protein sequence ID" value="MBZ5710666.1"/>
    <property type="molecule type" value="Genomic_DNA"/>
</dbReference>
<keyword evidence="2" id="KW-1185">Reference proteome</keyword>
<reference evidence="1" key="1">
    <citation type="submission" date="2021-08" db="EMBL/GenBank/DDBJ databases">
        <authorList>
            <person name="Stevens D.C."/>
        </authorList>
    </citation>
    <scope>NUCLEOTIDE SEQUENCE</scope>
    <source>
        <strain evidence="1">DSM 53165</strain>
    </source>
</reference>
<dbReference type="Proteomes" id="UP001139031">
    <property type="component" value="Unassembled WGS sequence"/>
</dbReference>
<name>A0ABS7TR60_9BACT</name>
<sequence>MLTELFIAVSLAAPVASPAPATPAHEHYPSAVDLESPIDLHHVDAFVETADGLHMQIDYHIAPGHVTIAMRLDEDGTGVAQLTLDQRVLAEQEFVGGKVTTESAAFAALTAREAHLVVASVYQAWDHDVVIEALAETRGLLCNLAAGISALTIGAGVFAGCEWATTPLGTGPCVGLGFGVAKHTGSIVKDKCEKAQNK</sequence>
<gene>
    <name evidence="1" type="ORF">K7C98_15500</name>
</gene>